<dbReference type="PROSITE" id="PS01124">
    <property type="entry name" value="HTH_ARAC_FAMILY_2"/>
    <property type="match status" value="1"/>
</dbReference>
<dbReference type="Gene3D" id="1.10.10.60">
    <property type="entry name" value="Homeodomain-like"/>
    <property type="match status" value="1"/>
</dbReference>
<dbReference type="PANTHER" id="PTHR47894">
    <property type="entry name" value="HTH-TYPE TRANSCRIPTIONAL REGULATOR GADX"/>
    <property type="match status" value="1"/>
</dbReference>
<dbReference type="AlphaFoldDB" id="A0A0P1I3A0"/>
<dbReference type="GO" id="GO:0003700">
    <property type="term" value="F:DNA-binding transcription factor activity"/>
    <property type="evidence" value="ECO:0007669"/>
    <property type="project" value="InterPro"/>
</dbReference>
<dbReference type="Proteomes" id="UP000051870">
    <property type="component" value="Unassembled WGS sequence"/>
</dbReference>
<dbReference type="InterPro" id="IPR018060">
    <property type="entry name" value="HTH_AraC"/>
</dbReference>
<dbReference type="Pfam" id="PF12625">
    <property type="entry name" value="Arabinose_bd"/>
    <property type="match status" value="1"/>
</dbReference>
<name>A0A0P1I3A0_9RHOB</name>
<accession>A0A0P1I3A0</accession>
<organism evidence="5 6">
    <name type="scientific">Shimia thalassica</name>
    <dbReference type="NCBI Taxonomy" id="1715693"/>
    <lineage>
        <taxon>Bacteria</taxon>
        <taxon>Pseudomonadati</taxon>
        <taxon>Pseudomonadota</taxon>
        <taxon>Alphaproteobacteria</taxon>
        <taxon>Rhodobacterales</taxon>
        <taxon>Roseobacteraceae</taxon>
    </lineage>
</organism>
<feature type="domain" description="HTH araC/xylS-type" evidence="4">
    <location>
        <begin position="229"/>
        <end position="326"/>
    </location>
</feature>
<dbReference type="SMART" id="SM00342">
    <property type="entry name" value="HTH_ARAC"/>
    <property type="match status" value="1"/>
</dbReference>
<protein>
    <submittedName>
        <fullName evidence="5">Virulence-regulating protein VirS</fullName>
    </submittedName>
</protein>
<keyword evidence="6" id="KW-1185">Reference proteome</keyword>
<dbReference type="SUPFAM" id="SSF46689">
    <property type="entry name" value="Homeodomain-like"/>
    <property type="match status" value="1"/>
</dbReference>
<keyword evidence="2" id="KW-0238">DNA-binding</keyword>
<evidence type="ECO:0000313" key="6">
    <source>
        <dbReference type="Proteomes" id="UP000051870"/>
    </source>
</evidence>
<evidence type="ECO:0000259" key="4">
    <source>
        <dbReference type="PROSITE" id="PS01124"/>
    </source>
</evidence>
<dbReference type="GO" id="GO:0000976">
    <property type="term" value="F:transcription cis-regulatory region binding"/>
    <property type="evidence" value="ECO:0007669"/>
    <property type="project" value="TreeGrafter"/>
</dbReference>
<gene>
    <name evidence="5" type="primary">virS_2</name>
    <name evidence="5" type="ORF">PH7735_00847</name>
</gene>
<reference evidence="6" key="1">
    <citation type="submission" date="2015-09" db="EMBL/GenBank/DDBJ databases">
        <authorList>
            <person name="Rodrigo-Torres Lidia"/>
            <person name="Arahal R.David."/>
        </authorList>
    </citation>
    <scope>NUCLEOTIDE SEQUENCE [LARGE SCALE GENOMIC DNA]</scope>
    <source>
        <strain evidence="6">CECT 7735</strain>
    </source>
</reference>
<dbReference type="GeneID" id="83879917"/>
<proteinExistence type="predicted"/>
<sequence length="328" mass="36766">MNVDSFRLRFLMEQLRQRSDDQTVQDVLKVIGIRNPENPIEAVDEAQFIRVACDVLKDSLFGIKAGLNFRHSTTLVGYVAKYSRSLEMAIRNARRINGAVFPAYDYLLTVSGNAASFELSAIDAQLSKFHRHREMLMFGALSYLRELTQTGFYPLEMRFDHLVGGREADIRKMAGCPVMFGAEKLEMILPLSALDIPVPTYEPALRDHLIAYGERLVADQPNQNPSLRARVEGILVSGLPDRLVPAEEVASDIGMSPRTMARRLKDEGLTFRSIVDDLRLDLGKTYLKSGISVTEVAFLLDYADTAGFSTAFKRWTGVSPRQFAHATE</sequence>
<dbReference type="Pfam" id="PF12833">
    <property type="entry name" value="HTH_18"/>
    <property type="match status" value="1"/>
</dbReference>
<dbReference type="EMBL" id="CYTW01000001">
    <property type="protein sequence ID" value="CUJ87968.1"/>
    <property type="molecule type" value="Genomic_DNA"/>
</dbReference>
<dbReference type="GO" id="GO:0005829">
    <property type="term" value="C:cytosol"/>
    <property type="evidence" value="ECO:0007669"/>
    <property type="project" value="TreeGrafter"/>
</dbReference>
<evidence type="ECO:0000256" key="3">
    <source>
        <dbReference type="ARBA" id="ARBA00023163"/>
    </source>
</evidence>
<dbReference type="InterPro" id="IPR009057">
    <property type="entry name" value="Homeodomain-like_sf"/>
</dbReference>
<evidence type="ECO:0000313" key="5">
    <source>
        <dbReference type="EMBL" id="CUJ87968.1"/>
    </source>
</evidence>
<dbReference type="PANTHER" id="PTHR47894:SF1">
    <property type="entry name" value="HTH-TYPE TRANSCRIPTIONAL REGULATOR VQSM"/>
    <property type="match status" value="1"/>
</dbReference>
<evidence type="ECO:0000256" key="1">
    <source>
        <dbReference type="ARBA" id="ARBA00023015"/>
    </source>
</evidence>
<keyword evidence="1" id="KW-0805">Transcription regulation</keyword>
<dbReference type="STRING" id="1715693.PH7735_00847"/>
<dbReference type="InterPro" id="IPR032687">
    <property type="entry name" value="AraC-type_N"/>
</dbReference>
<keyword evidence="3" id="KW-0804">Transcription</keyword>
<evidence type="ECO:0000256" key="2">
    <source>
        <dbReference type="ARBA" id="ARBA00023125"/>
    </source>
</evidence>
<dbReference type="RefSeq" id="WP_058310033.1">
    <property type="nucleotide sequence ID" value="NZ_CYTW01000001.1"/>
</dbReference>